<evidence type="ECO:0000313" key="3">
    <source>
        <dbReference type="EMBL" id="AUX47489.1"/>
    </source>
</evidence>
<protein>
    <submittedName>
        <fullName evidence="3">Copper chaperone</fullName>
    </submittedName>
</protein>
<dbReference type="InterPro" id="IPR006121">
    <property type="entry name" value="HMA_dom"/>
</dbReference>
<reference evidence="3 4" key="1">
    <citation type="submission" date="2015-09" db="EMBL/GenBank/DDBJ databases">
        <title>Sorangium comparison.</title>
        <authorList>
            <person name="Zaburannyi N."/>
            <person name="Bunk B."/>
            <person name="Overmann J."/>
            <person name="Mueller R."/>
        </authorList>
    </citation>
    <scope>NUCLEOTIDE SEQUENCE [LARGE SCALE GENOMIC DNA]</scope>
    <source>
        <strain evidence="3 4">So ce26</strain>
    </source>
</reference>
<dbReference type="RefSeq" id="WP_104985502.1">
    <property type="nucleotide sequence ID" value="NZ_CP012673.1"/>
</dbReference>
<dbReference type="OrthoDB" id="9801832at2"/>
<dbReference type="CDD" id="cd00371">
    <property type="entry name" value="HMA"/>
    <property type="match status" value="1"/>
</dbReference>
<dbReference type="PROSITE" id="PS01047">
    <property type="entry name" value="HMA_1"/>
    <property type="match status" value="1"/>
</dbReference>
<dbReference type="InterPro" id="IPR017969">
    <property type="entry name" value="Heavy-metal-associated_CS"/>
</dbReference>
<dbReference type="Pfam" id="PF00403">
    <property type="entry name" value="HMA"/>
    <property type="match status" value="1"/>
</dbReference>
<name>A0A2L0F7T4_SORCE</name>
<dbReference type="GO" id="GO:0046872">
    <property type="term" value="F:metal ion binding"/>
    <property type="evidence" value="ECO:0007669"/>
    <property type="project" value="UniProtKB-KW"/>
</dbReference>
<dbReference type="AlphaFoldDB" id="A0A2L0F7T4"/>
<evidence type="ECO:0000256" key="1">
    <source>
        <dbReference type="ARBA" id="ARBA00022723"/>
    </source>
</evidence>
<sequence>MRRLVIEGMTCGHCVQAVSKALAKVPGVTRVGEVSLERGEAAVEGSATVETLLAAVHEAGYEARAAD</sequence>
<dbReference type="PROSITE" id="PS50846">
    <property type="entry name" value="HMA_2"/>
    <property type="match status" value="1"/>
</dbReference>
<accession>A0A2L0F7T4</accession>
<keyword evidence="1" id="KW-0479">Metal-binding</keyword>
<organism evidence="3 4">
    <name type="scientific">Sorangium cellulosum</name>
    <name type="common">Polyangium cellulosum</name>
    <dbReference type="NCBI Taxonomy" id="56"/>
    <lineage>
        <taxon>Bacteria</taxon>
        <taxon>Pseudomonadati</taxon>
        <taxon>Myxococcota</taxon>
        <taxon>Polyangia</taxon>
        <taxon>Polyangiales</taxon>
        <taxon>Polyangiaceae</taxon>
        <taxon>Sorangium</taxon>
    </lineage>
</organism>
<gene>
    <name evidence="3" type="ORF">SOCE26_090100</name>
</gene>
<proteinExistence type="predicted"/>
<evidence type="ECO:0000259" key="2">
    <source>
        <dbReference type="PROSITE" id="PS50846"/>
    </source>
</evidence>
<evidence type="ECO:0000313" key="4">
    <source>
        <dbReference type="Proteomes" id="UP000238348"/>
    </source>
</evidence>
<dbReference type="Gene3D" id="3.30.70.100">
    <property type="match status" value="1"/>
</dbReference>
<dbReference type="Proteomes" id="UP000238348">
    <property type="component" value="Chromosome"/>
</dbReference>
<dbReference type="EMBL" id="CP012673">
    <property type="protein sequence ID" value="AUX47489.1"/>
    <property type="molecule type" value="Genomic_DNA"/>
</dbReference>
<feature type="domain" description="HMA" evidence="2">
    <location>
        <begin position="1"/>
        <end position="64"/>
    </location>
</feature>
<dbReference type="SUPFAM" id="SSF55008">
    <property type="entry name" value="HMA, heavy metal-associated domain"/>
    <property type="match status" value="1"/>
</dbReference>
<dbReference type="InterPro" id="IPR036163">
    <property type="entry name" value="HMA_dom_sf"/>
</dbReference>
<dbReference type="FunFam" id="3.30.70.100:FF:000001">
    <property type="entry name" value="ATPase copper transporting beta"/>
    <property type="match status" value="1"/>
</dbReference>